<sequence length="172" mass="19032">MILSSVIAGDYKSASILMISGFPNICEKHKHIPLNSKYIESYEVITDEHRKSASSAVARGAIGAVLLGPIGLLGGAISGKKKGKYTIAIKFRDGKNSLLEVNEKIYKIIMRACFNPSENSVKIETSNDFVEVNDTNYINELKQLKELVDQGILTEAEFNKKKHQILSNMSKK</sequence>
<dbReference type="AlphaFoldDB" id="A0A7U9TJ87"/>
<protein>
    <submittedName>
        <fullName evidence="1">Uncharacterized protein</fullName>
    </submittedName>
</protein>
<accession>A0A7U9TJ87</accession>
<dbReference type="KEGG" id="manr:MPAN_000940"/>
<keyword evidence="2" id="KW-1185">Reference proteome</keyword>
<evidence type="ECO:0000313" key="2">
    <source>
        <dbReference type="Proteomes" id="UP000620133"/>
    </source>
</evidence>
<dbReference type="Pfam" id="PF09851">
    <property type="entry name" value="SHOCT"/>
    <property type="match status" value="1"/>
</dbReference>
<dbReference type="EMBL" id="AP024412">
    <property type="protein sequence ID" value="BCR35201.1"/>
    <property type="molecule type" value="Genomic_DNA"/>
</dbReference>
<name>A0A7U9TJ87_9MOLU</name>
<dbReference type="Proteomes" id="UP000620133">
    <property type="component" value="Chromosome"/>
</dbReference>
<dbReference type="InterPro" id="IPR018649">
    <property type="entry name" value="SHOCT"/>
</dbReference>
<organism evidence="1 2">
    <name type="scientific">Mariniplasma anaerobium</name>
    <dbReference type="NCBI Taxonomy" id="2735436"/>
    <lineage>
        <taxon>Bacteria</taxon>
        <taxon>Bacillati</taxon>
        <taxon>Mycoplasmatota</taxon>
        <taxon>Mollicutes</taxon>
        <taxon>Acholeplasmatales</taxon>
        <taxon>Acholeplasmataceae</taxon>
        <taxon>Mariniplasma</taxon>
    </lineage>
</organism>
<reference evidence="1" key="1">
    <citation type="submission" date="2021-01" db="EMBL/GenBank/DDBJ databases">
        <title>Draft genome sequence of Acholeplasmataceae bacterium strain Mahy22.</title>
        <authorList>
            <person name="Watanabe M."/>
            <person name="Kojima H."/>
            <person name="Fukui M."/>
        </authorList>
    </citation>
    <scope>NUCLEOTIDE SEQUENCE</scope>
    <source>
        <strain evidence="1">Mahy22</strain>
    </source>
</reference>
<gene>
    <name evidence="1" type="ORF">MPAN_000940</name>
</gene>
<dbReference type="RefSeq" id="WP_176239075.1">
    <property type="nucleotide sequence ID" value="NZ_AP024412.1"/>
</dbReference>
<evidence type="ECO:0000313" key="1">
    <source>
        <dbReference type="EMBL" id="BCR35201.1"/>
    </source>
</evidence>
<proteinExistence type="predicted"/>